<dbReference type="CDD" id="cd01392">
    <property type="entry name" value="HTH_LacI"/>
    <property type="match status" value="1"/>
</dbReference>
<keyword evidence="6" id="KW-1185">Reference proteome</keyword>
<dbReference type="EMBL" id="QKUF01000019">
    <property type="protein sequence ID" value="PZW25290.1"/>
    <property type="molecule type" value="Genomic_DNA"/>
</dbReference>
<evidence type="ECO:0000313" key="6">
    <source>
        <dbReference type="Proteomes" id="UP000248806"/>
    </source>
</evidence>
<dbReference type="GO" id="GO:0000976">
    <property type="term" value="F:transcription cis-regulatory region binding"/>
    <property type="evidence" value="ECO:0007669"/>
    <property type="project" value="TreeGrafter"/>
</dbReference>
<dbReference type="RefSeq" id="WP_170142804.1">
    <property type="nucleotide sequence ID" value="NZ_BIFX01000002.1"/>
</dbReference>
<dbReference type="CDD" id="cd06267">
    <property type="entry name" value="PBP1_LacI_sugar_binding-like"/>
    <property type="match status" value="1"/>
</dbReference>
<keyword evidence="3" id="KW-0804">Transcription</keyword>
<dbReference type="PANTHER" id="PTHR30146">
    <property type="entry name" value="LACI-RELATED TRANSCRIPTIONAL REPRESSOR"/>
    <property type="match status" value="1"/>
</dbReference>
<accession>A0A326U2M3</accession>
<dbReference type="Proteomes" id="UP000248806">
    <property type="component" value="Unassembled WGS sequence"/>
</dbReference>
<protein>
    <submittedName>
        <fullName evidence="5">LacI family transcriptional regulator</fullName>
    </submittedName>
</protein>
<reference evidence="5 6" key="1">
    <citation type="submission" date="2018-06" db="EMBL/GenBank/DDBJ databases">
        <title>Genomic Encyclopedia of Archaeal and Bacterial Type Strains, Phase II (KMG-II): from individual species to whole genera.</title>
        <authorList>
            <person name="Goeker M."/>
        </authorList>
    </citation>
    <scope>NUCLEOTIDE SEQUENCE [LARGE SCALE GENOMIC DNA]</scope>
    <source>
        <strain evidence="5 6">ATCC BAA-1881</strain>
    </source>
</reference>
<dbReference type="AlphaFoldDB" id="A0A326U2M3"/>
<evidence type="ECO:0000256" key="1">
    <source>
        <dbReference type="ARBA" id="ARBA00023015"/>
    </source>
</evidence>
<proteinExistence type="predicted"/>
<dbReference type="Gene3D" id="3.40.50.2300">
    <property type="match status" value="2"/>
</dbReference>
<name>A0A326U2M3_THEHA</name>
<evidence type="ECO:0000313" key="5">
    <source>
        <dbReference type="EMBL" id="PZW25290.1"/>
    </source>
</evidence>
<dbReference type="GO" id="GO:0003700">
    <property type="term" value="F:DNA-binding transcription factor activity"/>
    <property type="evidence" value="ECO:0007669"/>
    <property type="project" value="TreeGrafter"/>
</dbReference>
<dbReference type="InterPro" id="IPR028082">
    <property type="entry name" value="Peripla_BP_I"/>
</dbReference>
<dbReference type="InterPro" id="IPR000843">
    <property type="entry name" value="HTH_LacI"/>
</dbReference>
<dbReference type="InterPro" id="IPR010982">
    <property type="entry name" value="Lambda_DNA-bd_dom_sf"/>
</dbReference>
<evidence type="ECO:0000256" key="2">
    <source>
        <dbReference type="ARBA" id="ARBA00023125"/>
    </source>
</evidence>
<dbReference type="SMART" id="SM00354">
    <property type="entry name" value="HTH_LACI"/>
    <property type="match status" value="1"/>
</dbReference>
<organism evidence="5 6">
    <name type="scientific">Thermosporothrix hazakensis</name>
    <dbReference type="NCBI Taxonomy" id="644383"/>
    <lineage>
        <taxon>Bacteria</taxon>
        <taxon>Bacillati</taxon>
        <taxon>Chloroflexota</taxon>
        <taxon>Ktedonobacteria</taxon>
        <taxon>Ktedonobacterales</taxon>
        <taxon>Thermosporotrichaceae</taxon>
        <taxon>Thermosporothrix</taxon>
    </lineage>
</organism>
<dbReference type="Gene3D" id="1.10.260.40">
    <property type="entry name" value="lambda repressor-like DNA-binding domains"/>
    <property type="match status" value="1"/>
</dbReference>
<feature type="domain" description="HTH lacI-type" evidence="4">
    <location>
        <begin position="6"/>
        <end position="60"/>
    </location>
</feature>
<keyword evidence="1" id="KW-0805">Transcription regulation</keyword>
<dbReference type="PROSITE" id="PS50932">
    <property type="entry name" value="HTH_LACI_2"/>
    <property type="match status" value="1"/>
</dbReference>
<dbReference type="PRINTS" id="PR00036">
    <property type="entry name" value="HTHLACI"/>
</dbReference>
<dbReference type="InterPro" id="IPR046335">
    <property type="entry name" value="LacI/GalR-like_sensor"/>
</dbReference>
<gene>
    <name evidence="5" type="ORF">EI42_04342</name>
</gene>
<sequence length="356" mass="39706">MNKKQVTLKDVARLAGVSTATVTRVLRNESLVTEKTRKRVEQAIQQTGYRINIVAQGLRARQTKTIGHILQGTAPNPFFIGVALGAEQEALYHGWSILAFNVQHDPERERSGVETFIQRRVDAILFTTPLCEENVRIALEAGLMVIQVERPTALSTPTVTADNYAGTVEAIEHLITLGHRRIAYLGEIPPGPAERKAQPYRNRIEHERFAGYCDTLAHHQIPLDIELIILDRFYTSADNGLSAGYHAMQKLLRSGKRPDAVFATSDIIAAGVLQALYAVHLSIPEDISVVGFDNTYSPYLSPPLTTVEQPMEQMGRAAVQMVIRHFQQHQQEEPTHIRLTTRLVVRGSTGPRKRLS</sequence>
<comment type="caution">
    <text evidence="5">The sequence shown here is derived from an EMBL/GenBank/DDBJ whole genome shotgun (WGS) entry which is preliminary data.</text>
</comment>
<dbReference type="PROSITE" id="PS00356">
    <property type="entry name" value="HTH_LACI_1"/>
    <property type="match status" value="1"/>
</dbReference>
<dbReference type="Pfam" id="PF13377">
    <property type="entry name" value="Peripla_BP_3"/>
    <property type="match status" value="1"/>
</dbReference>
<dbReference type="SUPFAM" id="SSF53822">
    <property type="entry name" value="Periplasmic binding protein-like I"/>
    <property type="match status" value="1"/>
</dbReference>
<dbReference type="Pfam" id="PF00356">
    <property type="entry name" value="LacI"/>
    <property type="match status" value="1"/>
</dbReference>
<evidence type="ECO:0000259" key="4">
    <source>
        <dbReference type="PROSITE" id="PS50932"/>
    </source>
</evidence>
<keyword evidence="2" id="KW-0238">DNA-binding</keyword>
<dbReference type="SUPFAM" id="SSF47413">
    <property type="entry name" value="lambda repressor-like DNA-binding domains"/>
    <property type="match status" value="1"/>
</dbReference>
<evidence type="ECO:0000256" key="3">
    <source>
        <dbReference type="ARBA" id="ARBA00023163"/>
    </source>
</evidence>
<dbReference type="PANTHER" id="PTHR30146:SF109">
    <property type="entry name" value="HTH-TYPE TRANSCRIPTIONAL REGULATOR GALS"/>
    <property type="match status" value="1"/>
</dbReference>